<dbReference type="SUPFAM" id="SSF89623">
    <property type="entry name" value="Ribose/Galactose isomerase RpiB/AlsB"/>
    <property type="match status" value="1"/>
</dbReference>
<accession>A0A1Q9YJD8</accession>
<dbReference type="InterPro" id="IPR036569">
    <property type="entry name" value="RpiB_LacA_LacB_sf"/>
</dbReference>
<dbReference type="Gene3D" id="3.40.1400.10">
    <property type="entry name" value="Sugar-phosphate isomerase, RpiB/LacA/LacB"/>
    <property type="match status" value="1"/>
</dbReference>
<dbReference type="NCBIfam" id="TIGR01120">
    <property type="entry name" value="rpiB"/>
    <property type="match status" value="1"/>
</dbReference>
<feature type="binding site" evidence="4">
    <location>
        <position position="109"/>
    </location>
    <ligand>
        <name>D-ribulose 5-phosphate</name>
        <dbReference type="ChEBI" id="CHEBI:58121"/>
    </ligand>
</feature>
<feature type="binding site" evidence="4">
    <location>
        <begin position="8"/>
        <end position="9"/>
    </location>
    <ligand>
        <name>D-ribulose 5-phosphate</name>
        <dbReference type="ChEBI" id="CHEBI:58121"/>
    </ligand>
</feature>
<evidence type="ECO:0000256" key="4">
    <source>
        <dbReference type="PIRSR" id="PIRSR005384-2"/>
    </source>
</evidence>
<dbReference type="AlphaFoldDB" id="A0A1Q9YJD8"/>
<comment type="caution">
    <text evidence="5">The sequence shown here is derived from an EMBL/GenBank/DDBJ whole genome shotgun (WGS) entry which is preliminary data.</text>
</comment>
<evidence type="ECO:0000256" key="2">
    <source>
        <dbReference type="ARBA" id="ARBA00023235"/>
    </source>
</evidence>
<comment type="similarity">
    <text evidence="1">Belongs to the LacAB/RpiB family.</text>
</comment>
<dbReference type="InterPro" id="IPR003500">
    <property type="entry name" value="RpiB_LacA_LacB"/>
</dbReference>
<evidence type="ECO:0000313" key="5">
    <source>
        <dbReference type="EMBL" id="OLU44541.1"/>
    </source>
</evidence>
<feature type="binding site" evidence="4">
    <location>
        <begin position="66"/>
        <end position="70"/>
    </location>
    <ligand>
        <name>D-ribulose 5-phosphate</name>
        <dbReference type="ChEBI" id="CHEBI:58121"/>
    </ligand>
</feature>
<feature type="active site" description="Proton donor" evidence="3">
    <location>
        <position position="98"/>
    </location>
</feature>
<keyword evidence="2 5" id="KW-0413">Isomerase</keyword>
<feature type="active site" description="Proton acceptor" evidence="3">
    <location>
        <position position="65"/>
    </location>
</feature>
<feature type="binding site" evidence="4">
    <location>
        <position position="99"/>
    </location>
    <ligand>
        <name>D-ribulose 5-phosphate</name>
        <dbReference type="ChEBI" id="CHEBI:58121"/>
    </ligand>
</feature>
<protein>
    <submittedName>
        <fullName evidence="5">Ribose 5-phosphate isomerase B</fullName>
    </submittedName>
</protein>
<dbReference type="InterPro" id="IPR004785">
    <property type="entry name" value="RpiB"/>
</dbReference>
<organism evidence="5 6">
    <name type="scientific">Faecalibaculum rodentium</name>
    <dbReference type="NCBI Taxonomy" id="1702221"/>
    <lineage>
        <taxon>Bacteria</taxon>
        <taxon>Bacillati</taxon>
        <taxon>Bacillota</taxon>
        <taxon>Erysipelotrichia</taxon>
        <taxon>Erysipelotrichales</taxon>
        <taxon>Erysipelotrichaceae</taxon>
        <taxon>Faecalibaculum</taxon>
    </lineage>
</organism>
<sequence length="146" mass="15852">MKIAIGSDHGAFEYKETIRKMLEAEGYEVTDCGCYGPDSVDYPDIAVETAKKVAAKTVDAGILMCGTGIGISIAANKVHGIRCALCTDTTMARLTREHNDANMLAMGARIIGIELAKDIVHTFLATSFSNDDRHVKRIEKLMAEEN</sequence>
<gene>
    <name evidence="5" type="ORF">BO223_07920</name>
</gene>
<feature type="binding site" evidence="4">
    <location>
        <position position="133"/>
    </location>
    <ligand>
        <name>D-ribulose 5-phosphate</name>
        <dbReference type="ChEBI" id="CHEBI:58121"/>
    </ligand>
</feature>
<dbReference type="GO" id="GO:0005975">
    <property type="term" value="P:carbohydrate metabolic process"/>
    <property type="evidence" value="ECO:0007669"/>
    <property type="project" value="InterPro"/>
</dbReference>
<dbReference type="Proteomes" id="UP000186758">
    <property type="component" value="Unassembled WGS sequence"/>
</dbReference>
<dbReference type="NCBIfam" id="NF004051">
    <property type="entry name" value="PRK05571.1"/>
    <property type="match status" value="1"/>
</dbReference>
<evidence type="ECO:0000313" key="6">
    <source>
        <dbReference type="Proteomes" id="UP000186758"/>
    </source>
</evidence>
<name>A0A1Q9YJD8_9FIRM</name>
<dbReference type="GO" id="GO:0016861">
    <property type="term" value="F:intramolecular oxidoreductase activity, interconverting aldoses and ketoses"/>
    <property type="evidence" value="ECO:0007669"/>
    <property type="project" value="UniProtKB-ARBA"/>
</dbReference>
<dbReference type="RefSeq" id="WP_075885623.1">
    <property type="nucleotide sequence ID" value="NZ_MPJZ01000064.1"/>
</dbReference>
<reference evidence="5 6" key="1">
    <citation type="submission" date="2016-11" db="EMBL/GenBank/DDBJ databases">
        <title>Description of two novel members of the family Erysipelotrichaceae: Ileibacterium lipovorans gen. nov., sp. nov. and Dubosiella newyorkensis, gen. nov., sp. nov.</title>
        <authorList>
            <person name="Cox L.M."/>
            <person name="Sohn J."/>
            <person name="Tyrrell K.L."/>
            <person name="Citron D.M."/>
            <person name="Lawson P.A."/>
            <person name="Patel N.B."/>
            <person name="Iizumi T."/>
            <person name="Perez-Perez G.I."/>
            <person name="Goldstein E.J."/>
            <person name="Blaser M.J."/>
        </authorList>
    </citation>
    <scope>NUCLEOTIDE SEQUENCE [LARGE SCALE GENOMIC DNA]</scope>
    <source>
        <strain evidence="5 6">NYU-BL-K8</strain>
    </source>
</reference>
<evidence type="ECO:0000256" key="3">
    <source>
        <dbReference type="PIRSR" id="PIRSR005384-1"/>
    </source>
</evidence>
<dbReference type="Pfam" id="PF02502">
    <property type="entry name" value="LacAB_rpiB"/>
    <property type="match status" value="1"/>
</dbReference>
<feature type="binding site" evidence="4">
    <location>
        <position position="137"/>
    </location>
    <ligand>
        <name>D-ribulose 5-phosphate</name>
        <dbReference type="ChEBI" id="CHEBI:58121"/>
    </ligand>
</feature>
<dbReference type="PANTHER" id="PTHR30345:SF0">
    <property type="entry name" value="DNA DAMAGE-REPAIR_TOLERATION PROTEIN DRT102"/>
    <property type="match status" value="1"/>
</dbReference>
<dbReference type="PIRSF" id="PIRSF005384">
    <property type="entry name" value="RpiB_LacA_B"/>
    <property type="match status" value="1"/>
</dbReference>
<proteinExistence type="inferred from homology"/>
<dbReference type="NCBIfam" id="TIGR00689">
    <property type="entry name" value="rpiB_lacA_lacB"/>
    <property type="match status" value="1"/>
</dbReference>
<dbReference type="PANTHER" id="PTHR30345">
    <property type="entry name" value="RIBOSE-5-PHOSPHATE ISOMERASE B"/>
    <property type="match status" value="1"/>
</dbReference>
<evidence type="ECO:0000256" key="1">
    <source>
        <dbReference type="ARBA" id="ARBA00008754"/>
    </source>
</evidence>
<dbReference type="EMBL" id="MPJZ01000064">
    <property type="protein sequence ID" value="OLU44541.1"/>
    <property type="molecule type" value="Genomic_DNA"/>
</dbReference>